<dbReference type="SUPFAM" id="SSF111331">
    <property type="entry name" value="NAD kinase/diacylglycerol kinase-like"/>
    <property type="match status" value="1"/>
</dbReference>
<dbReference type="InterPro" id="IPR050187">
    <property type="entry name" value="Lipid_Phosphate_FormReg"/>
</dbReference>
<gene>
    <name evidence="7" type="ORF">A2Y82_03025</name>
</gene>
<dbReference type="Gene3D" id="2.60.200.40">
    <property type="match status" value="1"/>
</dbReference>
<sequence>MKVLFIYNPIAGKKSKKDKQIKRLLKQYNFEIVWHDTSSGPFANLNPHEFDRIFACGGDGTIKEIASWILQNKSQTPLAIIPLGSGNILAQALGIPMDIARALKIGFSQKIFKIDVGLINHRHYFLIAAGCGFDARVIKNTSRKAKRAWGIMAYVISLILNFFNVKPNKFFLKYDGYSNTVTAQSIFISNFAKFFNLKINPESRIDDGYLNISILKTLRFKDLLILIRRFLFEDIQKDWRYEYHRVKEAYILPFNKKTHMQIDGEVIELPYLDIKILPQALNIIANKLP</sequence>
<protein>
    <recommendedName>
        <fullName evidence="6">DAGKc domain-containing protein</fullName>
    </recommendedName>
</protein>
<dbReference type="InterPro" id="IPR016064">
    <property type="entry name" value="NAD/diacylglycerol_kinase_sf"/>
</dbReference>
<evidence type="ECO:0000313" key="8">
    <source>
        <dbReference type="Proteomes" id="UP000176498"/>
    </source>
</evidence>
<dbReference type="AlphaFoldDB" id="A0A1G1XRM5"/>
<dbReference type="PROSITE" id="PS50146">
    <property type="entry name" value="DAGK"/>
    <property type="match status" value="1"/>
</dbReference>
<reference evidence="7 8" key="1">
    <citation type="journal article" date="2016" name="Nat. Commun.">
        <title>Thousands of microbial genomes shed light on interconnected biogeochemical processes in an aquifer system.</title>
        <authorList>
            <person name="Anantharaman K."/>
            <person name="Brown C.T."/>
            <person name="Hug L.A."/>
            <person name="Sharon I."/>
            <person name="Castelle C.J."/>
            <person name="Probst A.J."/>
            <person name="Thomas B.C."/>
            <person name="Singh A."/>
            <person name="Wilkins M.J."/>
            <person name="Karaoz U."/>
            <person name="Brodie E.L."/>
            <person name="Williams K.H."/>
            <person name="Hubbard S.S."/>
            <person name="Banfield J.F."/>
        </authorList>
    </citation>
    <scope>NUCLEOTIDE SEQUENCE [LARGE SCALE GENOMIC DNA]</scope>
</reference>
<keyword evidence="5" id="KW-0472">Membrane</keyword>
<keyword evidence="1" id="KW-0808">Transferase</keyword>
<dbReference type="PANTHER" id="PTHR12358">
    <property type="entry name" value="SPHINGOSINE KINASE"/>
    <property type="match status" value="1"/>
</dbReference>
<organism evidence="7 8">
    <name type="scientific">Candidatus Buchananbacteria bacterium RBG_13_36_9</name>
    <dbReference type="NCBI Taxonomy" id="1797530"/>
    <lineage>
        <taxon>Bacteria</taxon>
        <taxon>Candidatus Buchananiibacteriota</taxon>
    </lineage>
</organism>
<dbReference type="InterPro" id="IPR017438">
    <property type="entry name" value="ATP-NAD_kinase_N"/>
</dbReference>
<evidence type="ECO:0000256" key="4">
    <source>
        <dbReference type="ARBA" id="ARBA00022840"/>
    </source>
</evidence>
<evidence type="ECO:0000256" key="3">
    <source>
        <dbReference type="ARBA" id="ARBA00022777"/>
    </source>
</evidence>
<dbReference type="EMBL" id="MHHZ01000001">
    <property type="protein sequence ID" value="OGY42631.1"/>
    <property type="molecule type" value="Genomic_DNA"/>
</dbReference>
<dbReference type="SMART" id="SM00046">
    <property type="entry name" value="DAGKc"/>
    <property type="match status" value="1"/>
</dbReference>
<evidence type="ECO:0000256" key="1">
    <source>
        <dbReference type="ARBA" id="ARBA00022679"/>
    </source>
</evidence>
<dbReference type="GO" id="GO:0005524">
    <property type="term" value="F:ATP binding"/>
    <property type="evidence" value="ECO:0007669"/>
    <property type="project" value="UniProtKB-KW"/>
</dbReference>
<accession>A0A1G1XRM5</accession>
<dbReference type="Pfam" id="PF00781">
    <property type="entry name" value="DAGK_cat"/>
    <property type="match status" value="1"/>
</dbReference>
<keyword evidence="5" id="KW-0812">Transmembrane</keyword>
<evidence type="ECO:0000256" key="5">
    <source>
        <dbReference type="SAM" id="Phobius"/>
    </source>
</evidence>
<dbReference type="Gene3D" id="3.40.50.10330">
    <property type="entry name" value="Probable inorganic polyphosphate/atp-NAD kinase, domain 1"/>
    <property type="match status" value="1"/>
</dbReference>
<evidence type="ECO:0000313" key="7">
    <source>
        <dbReference type="EMBL" id="OGY42631.1"/>
    </source>
</evidence>
<dbReference type="InterPro" id="IPR045540">
    <property type="entry name" value="YegS/DAGK_C"/>
</dbReference>
<dbReference type="PANTHER" id="PTHR12358:SF54">
    <property type="entry name" value="SPHINGOSINE KINASE RELATED PROTEIN"/>
    <property type="match status" value="1"/>
</dbReference>
<proteinExistence type="predicted"/>
<keyword evidence="4" id="KW-0067">ATP-binding</keyword>
<comment type="caution">
    <text evidence="7">The sequence shown here is derived from an EMBL/GenBank/DDBJ whole genome shotgun (WGS) entry which is preliminary data.</text>
</comment>
<feature type="domain" description="DAGKc" evidence="6">
    <location>
        <begin position="1"/>
        <end position="123"/>
    </location>
</feature>
<evidence type="ECO:0000256" key="2">
    <source>
        <dbReference type="ARBA" id="ARBA00022741"/>
    </source>
</evidence>
<feature type="transmembrane region" description="Helical" evidence="5">
    <location>
        <begin position="148"/>
        <end position="165"/>
    </location>
</feature>
<name>A0A1G1XRM5_9BACT</name>
<dbReference type="InterPro" id="IPR001206">
    <property type="entry name" value="Diacylglycerol_kinase_cat_dom"/>
</dbReference>
<dbReference type="Proteomes" id="UP000176498">
    <property type="component" value="Unassembled WGS sequence"/>
</dbReference>
<dbReference type="Pfam" id="PF19279">
    <property type="entry name" value="YegS_C"/>
    <property type="match status" value="1"/>
</dbReference>
<dbReference type="GO" id="GO:0016301">
    <property type="term" value="F:kinase activity"/>
    <property type="evidence" value="ECO:0007669"/>
    <property type="project" value="UniProtKB-KW"/>
</dbReference>
<keyword evidence="5" id="KW-1133">Transmembrane helix</keyword>
<keyword evidence="2" id="KW-0547">Nucleotide-binding</keyword>
<keyword evidence="3" id="KW-0418">Kinase</keyword>
<evidence type="ECO:0000259" key="6">
    <source>
        <dbReference type="PROSITE" id="PS50146"/>
    </source>
</evidence>